<dbReference type="Proteomes" id="UP000294576">
    <property type="component" value="Unassembled WGS sequence"/>
</dbReference>
<name>A0A4R3Q168_RHISU</name>
<dbReference type="EMBL" id="SMBH01000010">
    <property type="protein sequence ID" value="TCU14104.1"/>
    <property type="molecule type" value="Genomic_DNA"/>
</dbReference>
<dbReference type="RefSeq" id="WP_132564803.1">
    <property type="nucleotide sequence ID" value="NZ_SMBH01000010.1"/>
</dbReference>
<dbReference type="AlphaFoldDB" id="A0A4R3Q168"/>
<reference evidence="1 2" key="1">
    <citation type="submission" date="2019-03" db="EMBL/GenBank/DDBJ databases">
        <title>Genomic Encyclopedia of Type Strains, Phase IV (KMG-V): Genome sequencing to study the core and pangenomes of soil and plant-associated prokaryotes.</title>
        <authorList>
            <person name="Whitman W."/>
        </authorList>
    </citation>
    <scope>NUCLEOTIDE SEQUENCE [LARGE SCALE GENOMIC DNA]</scope>
    <source>
        <strain evidence="1 2">Hc14</strain>
    </source>
</reference>
<proteinExistence type="predicted"/>
<comment type="caution">
    <text evidence="1">The sequence shown here is derived from an EMBL/GenBank/DDBJ whole genome shotgun (WGS) entry which is preliminary data.</text>
</comment>
<gene>
    <name evidence="1" type="ORF">EV132_110181</name>
</gene>
<evidence type="ECO:0000313" key="2">
    <source>
        <dbReference type="Proteomes" id="UP000294576"/>
    </source>
</evidence>
<evidence type="ECO:0000313" key="1">
    <source>
        <dbReference type="EMBL" id="TCU14104.1"/>
    </source>
</evidence>
<protein>
    <submittedName>
        <fullName evidence="1">Uncharacterized protein</fullName>
    </submittedName>
</protein>
<accession>A0A4R3Q168</accession>
<organism evidence="1 2">
    <name type="scientific">Rhizobium sullae</name>
    <name type="common">Rhizobium hedysari</name>
    <dbReference type="NCBI Taxonomy" id="50338"/>
    <lineage>
        <taxon>Bacteria</taxon>
        <taxon>Pseudomonadati</taxon>
        <taxon>Pseudomonadota</taxon>
        <taxon>Alphaproteobacteria</taxon>
        <taxon>Hyphomicrobiales</taxon>
        <taxon>Rhizobiaceae</taxon>
        <taxon>Rhizobium/Agrobacterium group</taxon>
        <taxon>Rhizobium</taxon>
    </lineage>
</organism>
<sequence>MTLSTLPAAFFPDSPGGTQLLDLEKQDLQNTGKLSALLVGRLVEMVCRVTATSKPSVGIVSIVAARRLLRI</sequence>